<evidence type="ECO:0000256" key="1">
    <source>
        <dbReference type="SAM" id="MobiDB-lite"/>
    </source>
</evidence>
<gene>
    <name evidence="2" type="ORF">PMH09_00120</name>
</gene>
<dbReference type="Pfam" id="PF19831">
    <property type="entry name" value="DUF6312"/>
    <property type="match status" value="1"/>
</dbReference>
<keyword evidence="3" id="KW-1185">Reference proteome</keyword>
<dbReference type="RefSeq" id="WP_283756243.1">
    <property type="nucleotide sequence ID" value="NZ_JAQOSQ010000001.1"/>
</dbReference>
<comment type="caution">
    <text evidence="2">The sequence shown here is derived from an EMBL/GenBank/DDBJ whole genome shotgun (WGS) entry which is preliminary data.</text>
</comment>
<dbReference type="InterPro" id="IPR046279">
    <property type="entry name" value="DUF6312"/>
</dbReference>
<accession>A0ABT7BQY9</accession>
<dbReference type="EMBL" id="JAQOSQ010000001">
    <property type="protein sequence ID" value="MDJ1181586.1"/>
    <property type="molecule type" value="Genomic_DNA"/>
</dbReference>
<dbReference type="Proteomes" id="UP001232992">
    <property type="component" value="Unassembled WGS sequence"/>
</dbReference>
<feature type="region of interest" description="Disordered" evidence="1">
    <location>
        <begin position="21"/>
        <end position="42"/>
    </location>
</feature>
<evidence type="ECO:0000313" key="2">
    <source>
        <dbReference type="EMBL" id="MDJ1181586.1"/>
    </source>
</evidence>
<protein>
    <submittedName>
        <fullName evidence="2">Uncharacterized protein</fullName>
    </submittedName>
</protein>
<evidence type="ECO:0000313" key="3">
    <source>
        <dbReference type="Proteomes" id="UP001232992"/>
    </source>
</evidence>
<name>A0ABT7BQY9_9CYAN</name>
<sequence>MASSDKKAKSVVVLQSEADFGGTPSVVAGKSPKKKKKKKQDLGMIEKQALSIAKQYDKATTAYREAHEKSNSKKKNGWIMDLPKNYNKALSKLIKF</sequence>
<organism evidence="2 3">
    <name type="scientific">Roseofilum casamattae BLCC-M143</name>
    <dbReference type="NCBI Taxonomy" id="3022442"/>
    <lineage>
        <taxon>Bacteria</taxon>
        <taxon>Bacillati</taxon>
        <taxon>Cyanobacteriota</taxon>
        <taxon>Cyanophyceae</taxon>
        <taxon>Desertifilales</taxon>
        <taxon>Desertifilaceae</taxon>
        <taxon>Roseofilum</taxon>
        <taxon>Roseofilum casamattae</taxon>
    </lineage>
</organism>
<proteinExistence type="predicted"/>
<reference evidence="2 3" key="1">
    <citation type="submission" date="2023-01" db="EMBL/GenBank/DDBJ databases">
        <title>Novel diversity within Roseofilum (Cyanobacteria; Desertifilaceae) from marine benthic mats with descriptions of four novel species.</title>
        <authorList>
            <person name="Wang Y."/>
            <person name="Berthold D.E."/>
            <person name="Hu J."/>
            <person name="Lefler F.W."/>
            <person name="Laughinghouse H.D. IV."/>
        </authorList>
    </citation>
    <scope>NUCLEOTIDE SEQUENCE [LARGE SCALE GENOMIC DNA]</scope>
    <source>
        <strain evidence="2 3">BLCC-M143</strain>
    </source>
</reference>